<keyword evidence="2" id="KW-1185">Reference proteome</keyword>
<accession>A0A6N0HPH2</accession>
<name>A0A6N0HPH2_9GAMM</name>
<sequence length="65" mass="7411">MLDINNIYVSCQNFAYDVFDCLNAVNSEDVAEIHLAGYAINTYEKGDVYIDDHGSKVSEQVWNLY</sequence>
<evidence type="ECO:0000313" key="1">
    <source>
        <dbReference type="EMBL" id="QKQ24185.1"/>
    </source>
</evidence>
<dbReference type="EMBL" id="CP054490">
    <property type="protein sequence ID" value="QKQ24185.1"/>
    <property type="molecule type" value="Genomic_DNA"/>
</dbReference>
<gene>
    <name evidence="1" type="ORF">HUE58_03330</name>
</gene>
<dbReference type="Gene3D" id="3.20.20.150">
    <property type="entry name" value="Divalent-metal-dependent TIM barrel enzymes"/>
    <property type="match status" value="1"/>
</dbReference>
<dbReference type="AlphaFoldDB" id="A0A6N0HPH2"/>
<dbReference type="Pfam" id="PF05114">
    <property type="entry name" value="MbnB_TglH_ChrH"/>
    <property type="match status" value="1"/>
</dbReference>
<protein>
    <submittedName>
        <fullName evidence="1">DUF692 family protein</fullName>
    </submittedName>
</protein>
<organism evidence="1 2">
    <name type="scientific">Candidatus Ruthia endofausta</name>
    <dbReference type="NCBI Taxonomy" id="2738852"/>
    <lineage>
        <taxon>Bacteria</taxon>
        <taxon>Pseudomonadati</taxon>
        <taxon>Pseudomonadota</taxon>
        <taxon>Gammaproteobacteria</taxon>
        <taxon>Candidatus Pseudothioglobaceae</taxon>
        <taxon>Candidatus Ruthturnera</taxon>
    </lineage>
</organism>
<dbReference type="Proteomes" id="UP000509429">
    <property type="component" value="Chromosome"/>
</dbReference>
<dbReference type="KEGG" id="reo:HUE58_03330"/>
<dbReference type="InterPro" id="IPR007801">
    <property type="entry name" value="MbnB/TglH/ChrH"/>
</dbReference>
<proteinExistence type="predicted"/>
<evidence type="ECO:0000313" key="2">
    <source>
        <dbReference type="Proteomes" id="UP000509429"/>
    </source>
</evidence>
<dbReference type="RefSeq" id="WP_174605623.1">
    <property type="nucleotide sequence ID" value="NZ_CP054490.1"/>
</dbReference>
<reference evidence="1 2" key="1">
    <citation type="submission" date="2020-05" db="EMBL/GenBank/DDBJ databases">
        <title>Horizontal transmission and recombination maintain forever young bacterial symbiont genomes.</title>
        <authorList>
            <person name="Russell S.L."/>
            <person name="Pepper-Tunick E."/>
            <person name="Svedberg J."/>
            <person name="Byrne A."/>
            <person name="Ruelas Castillo J."/>
            <person name="Vollmers C."/>
            <person name="Beinart R.A."/>
            <person name="Corbett-Detig R."/>
        </authorList>
    </citation>
    <scope>NUCLEOTIDE SEQUENCE [LARGE SCALE GENOMIC DNA]</scope>
    <source>
        <strain evidence="1">JDF_Ridge</strain>
    </source>
</reference>